<keyword evidence="1" id="KW-0479">Metal-binding</keyword>
<dbReference type="AlphaFoldDB" id="A0A200QQT5"/>
<keyword evidence="1" id="KW-0863">Zinc-finger</keyword>
<name>A0A200QQT5_MACCD</name>
<dbReference type="InterPro" id="IPR001878">
    <property type="entry name" value="Znf_CCHC"/>
</dbReference>
<keyword evidence="4" id="KW-1185">Reference proteome</keyword>
<comment type="caution">
    <text evidence="3">The sequence shown here is derived from an EMBL/GenBank/DDBJ whole genome shotgun (WGS) entry which is preliminary data.</text>
</comment>
<evidence type="ECO:0000259" key="2">
    <source>
        <dbReference type="PROSITE" id="PS50158"/>
    </source>
</evidence>
<protein>
    <submittedName>
        <fullName evidence="3">Zinc finger protein</fullName>
    </submittedName>
</protein>
<sequence length="136" mass="15088">MGGGCESSSSSKLTDHLAPTCPYSYTQCKIVKFQGICKLMISRTAKNPNRMFLMCQYATCSGSFQRLDDFILENQTKGYSSTPTQHRSTGCFGCGESSHWKKHCPWVGTTCRVSGSSGIREMKISSWEGLKGEKYL</sequence>
<gene>
    <name evidence="3" type="ORF">BVC80_1371g6</name>
</gene>
<organism evidence="3 4">
    <name type="scientific">Macleaya cordata</name>
    <name type="common">Five-seeded plume-poppy</name>
    <name type="synonym">Bocconia cordata</name>
    <dbReference type="NCBI Taxonomy" id="56857"/>
    <lineage>
        <taxon>Eukaryota</taxon>
        <taxon>Viridiplantae</taxon>
        <taxon>Streptophyta</taxon>
        <taxon>Embryophyta</taxon>
        <taxon>Tracheophyta</taxon>
        <taxon>Spermatophyta</taxon>
        <taxon>Magnoliopsida</taxon>
        <taxon>Ranunculales</taxon>
        <taxon>Papaveraceae</taxon>
        <taxon>Papaveroideae</taxon>
        <taxon>Macleaya</taxon>
    </lineage>
</organism>
<proteinExistence type="predicted"/>
<accession>A0A200QQT5</accession>
<dbReference type="GO" id="GO:0003676">
    <property type="term" value="F:nucleic acid binding"/>
    <property type="evidence" value="ECO:0007669"/>
    <property type="project" value="InterPro"/>
</dbReference>
<dbReference type="EMBL" id="MVGT01001357">
    <property type="protein sequence ID" value="OVA12782.1"/>
    <property type="molecule type" value="Genomic_DNA"/>
</dbReference>
<dbReference type="PROSITE" id="PS50158">
    <property type="entry name" value="ZF_CCHC"/>
    <property type="match status" value="1"/>
</dbReference>
<evidence type="ECO:0000313" key="4">
    <source>
        <dbReference type="Proteomes" id="UP000195402"/>
    </source>
</evidence>
<dbReference type="InterPro" id="IPR036875">
    <property type="entry name" value="Znf_CCHC_sf"/>
</dbReference>
<feature type="domain" description="CCHC-type" evidence="2">
    <location>
        <begin position="91"/>
        <end position="105"/>
    </location>
</feature>
<reference evidence="3 4" key="1">
    <citation type="journal article" date="2017" name="Mol. Plant">
        <title>The Genome of Medicinal Plant Macleaya cordata Provides New Insights into Benzylisoquinoline Alkaloids Metabolism.</title>
        <authorList>
            <person name="Liu X."/>
            <person name="Liu Y."/>
            <person name="Huang P."/>
            <person name="Ma Y."/>
            <person name="Qing Z."/>
            <person name="Tang Q."/>
            <person name="Cao H."/>
            <person name="Cheng P."/>
            <person name="Zheng Y."/>
            <person name="Yuan Z."/>
            <person name="Zhou Y."/>
            <person name="Liu J."/>
            <person name="Tang Z."/>
            <person name="Zhuo Y."/>
            <person name="Zhang Y."/>
            <person name="Yu L."/>
            <person name="Huang J."/>
            <person name="Yang P."/>
            <person name="Peng Q."/>
            <person name="Zhang J."/>
            <person name="Jiang W."/>
            <person name="Zhang Z."/>
            <person name="Lin K."/>
            <person name="Ro D.K."/>
            <person name="Chen X."/>
            <person name="Xiong X."/>
            <person name="Shang Y."/>
            <person name="Huang S."/>
            <person name="Zeng J."/>
        </authorList>
    </citation>
    <scope>NUCLEOTIDE SEQUENCE [LARGE SCALE GENOMIC DNA]</scope>
    <source>
        <strain evidence="4">cv. BLH2017</strain>
        <tissue evidence="3">Root</tissue>
    </source>
</reference>
<evidence type="ECO:0000313" key="3">
    <source>
        <dbReference type="EMBL" id="OVA12782.1"/>
    </source>
</evidence>
<keyword evidence="1" id="KW-0862">Zinc</keyword>
<dbReference type="Proteomes" id="UP000195402">
    <property type="component" value="Unassembled WGS sequence"/>
</dbReference>
<evidence type="ECO:0000256" key="1">
    <source>
        <dbReference type="PROSITE-ProRule" id="PRU00047"/>
    </source>
</evidence>
<dbReference type="InParanoid" id="A0A200QQT5"/>
<dbReference type="SUPFAM" id="SSF57756">
    <property type="entry name" value="Retrovirus zinc finger-like domains"/>
    <property type="match status" value="1"/>
</dbReference>
<dbReference type="GO" id="GO:0008270">
    <property type="term" value="F:zinc ion binding"/>
    <property type="evidence" value="ECO:0007669"/>
    <property type="project" value="UniProtKB-KW"/>
</dbReference>